<reference evidence="12 13" key="1">
    <citation type="submission" date="2020-08" db="EMBL/GenBank/DDBJ databases">
        <title>Genome public.</title>
        <authorList>
            <person name="Liu C."/>
            <person name="Sun Q."/>
        </authorList>
    </citation>
    <scope>NUCLEOTIDE SEQUENCE [LARGE SCALE GENOMIC DNA]</scope>
    <source>
        <strain evidence="12 13">New-7</strain>
    </source>
</reference>
<evidence type="ECO:0000259" key="11">
    <source>
        <dbReference type="Pfam" id="PF22468"/>
    </source>
</evidence>
<evidence type="ECO:0000256" key="9">
    <source>
        <dbReference type="RuleBase" id="RU004249"/>
    </source>
</evidence>
<dbReference type="NCBIfam" id="TIGR00657">
    <property type="entry name" value="asp_kinases"/>
    <property type="match status" value="1"/>
</dbReference>
<comment type="catalytic activity">
    <reaction evidence="7 8">
        <text>L-aspartate + ATP = 4-phospho-L-aspartate + ADP</text>
        <dbReference type="Rhea" id="RHEA:23776"/>
        <dbReference type="ChEBI" id="CHEBI:29991"/>
        <dbReference type="ChEBI" id="CHEBI:30616"/>
        <dbReference type="ChEBI" id="CHEBI:57535"/>
        <dbReference type="ChEBI" id="CHEBI:456216"/>
        <dbReference type="EC" id="2.7.2.4"/>
    </reaction>
</comment>
<evidence type="ECO:0000256" key="3">
    <source>
        <dbReference type="ARBA" id="ARBA00022679"/>
    </source>
</evidence>
<dbReference type="PANTHER" id="PTHR21499:SF59">
    <property type="entry name" value="ASPARTOKINASE"/>
    <property type="match status" value="1"/>
</dbReference>
<feature type="domain" description="Aspartate/glutamate/uridylate kinase" evidence="10">
    <location>
        <begin position="2"/>
        <end position="275"/>
    </location>
</feature>
<dbReference type="Gene3D" id="3.40.1160.10">
    <property type="entry name" value="Acetylglutamate kinase-like"/>
    <property type="match status" value="1"/>
</dbReference>
<dbReference type="InterPro" id="IPR036393">
    <property type="entry name" value="AceGlu_kinase-like_sf"/>
</dbReference>
<name>A0ABR7CIN6_9BACT</name>
<dbReference type="InterPro" id="IPR054352">
    <property type="entry name" value="ACT_Aspartokinase"/>
</dbReference>
<evidence type="ECO:0000256" key="5">
    <source>
        <dbReference type="ARBA" id="ARBA00022777"/>
    </source>
</evidence>
<evidence type="ECO:0000256" key="2">
    <source>
        <dbReference type="ARBA" id="ARBA00010122"/>
    </source>
</evidence>
<dbReference type="SUPFAM" id="SSF53633">
    <property type="entry name" value="Carbamate kinase-like"/>
    <property type="match status" value="1"/>
</dbReference>
<comment type="similarity">
    <text evidence="2 8">Belongs to the aspartokinase family.</text>
</comment>
<evidence type="ECO:0000313" key="13">
    <source>
        <dbReference type="Proteomes" id="UP000636891"/>
    </source>
</evidence>
<evidence type="ECO:0000256" key="7">
    <source>
        <dbReference type="ARBA" id="ARBA00047872"/>
    </source>
</evidence>
<dbReference type="PANTHER" id="PTHR21499">
    <property type="entry name" value="ASPARTATE KINASE"/>
    <property type="match status" value="1"/>
</dbReference>
<evidence type="ECO:0000256" key="6">
    <source>
        <dbReference type="ARBA" id="ARBA00022840"/>
    </source>
</evidence>
<proteinExistence type="inferred from homology"/>
<dbReference type="InterPro" id="IPR045865">
    <property type="entry name" value="ACT-like_dom_sf"/>
</dbReference>
<dbReference type="Pfam" id="PF22468">
    <property type="entry name" value="ACT_9"/>
    <property type="match status" value="1"/>
</dbReference>
<dbReference type="InterPro" id="IPR018042">
    <property type="entry name" value="Aspartate_kinase_CS"/>
</dbReference>
<comment type="pathway">
    <text evidence="9">Amino-acid biosynthesis; L-threonine biosynthesis; L-threonine from L-aspartate: step 1/5.</text>
</comment>
<keyword evidence="4" id="KW-0547">Nucleotide-binding</keyword>
<evidence type="ECO:0000256" key="4">
    <source>
        <dbReference type="ARBA" id="ARBA00022741"/>
    </source>
</evidence>
<dbReference type="InterPro" id="IPR001341">
    <property type="entry name" value="Asp_kinase"/>
</dbReference>
<comment type="pathway">
    <text evidence="9">Amino-acid biosynthesis; L-methionine biosynthesis via de novo pathway; L-homoserine from L-aspartate: step 1/3.</text>
</comment>
<dbReference type="Pfam" id="PF00696">
    <property type="entry name" value="AA_kinase"/>
    <property type="match status" value="1"/>
</dbReference>
<keyword evidence="13" id="KW-1185">Reference proteome</keyword>
<organism evidence="12 13">
    <name type="scientific">Alistipes hominis</name>
    <dbReference type="NCBI Taxonomy" id="2763015"/>
    <lineage>
        <taxon>Bacteria</taxon>
        <taxon>Pseudomonadati</taxon>
        <taxon>Bacteroidota</taxon>
        <taxon>Bacteroidia</taxon>
        <taxon>Bacteroidales</taxon>
        <taxon>Rikenellaceae</taxon>
        <taxon>Alistipes</taxon>
    </lineage>
</organism>
<evidence type="ECO:0000313" key="12">
    <source>
        <dbReference type="EMBL" id="MBC5615518.1"/>
    </source>
</evidence>
<evidence type="ECO:0000256" key="8">
    <source>
        <dbReference type="RuleBase" id="RU003448"/>
    </source>
</evidence>
<dbReference type="GO" id="GO:0004072">
    <property type="term" value="F:aspartate kinase activity"/>
    <property type="evidence" value="ECO:0007669"/>
    <property type="project" value="UniProtKB-EC"/>
</dbReference>
<comment type="caution">
    <text evidence="12">The sequence shown here is derived from an EMBL/GenBank/DDBJ whole genome shotgun (WGS) entry which is preliminary data.</text>
</comment>
<dbReference type="CDD" id="cd04243">
    <property type="entry name" value="AAK_AK-HSDH-like"/>
    <property type="match status" value="1"/>
</dbReference>
<keyword evidence="5 8" id="KW-0418">Kinase</keyword>
<evidence type="ECO:0000256" key="1">
    <source>
        <dbReference type="ARBA" id="ARBA00004766"/>
    </source>
</evidence>
<keyword evidence="3 8" id="KW-0808">Transferase</keyword>
<dbReference type="EMBL" id="JACOOK010000001">
    <property type="protein sequence ID" value="MBC5615518.1"/>
    <property type="molecule type" value="Genomic_DNA"/>
</dbReference>
<sequence length="436" mass="47833">MKILKFGGSSVGSVERIKHVARLISDEQPKVVVLSAMSGTTDALAGIAAKLSGGDMDGALDDAARLENKYSAVADALYRRAGSAGKAKKHIQNSFSLVREICRKPFSAAGEKIILAQGELIVTRLMYLYLAETGVHAALLPAVDFIRTDKCGEPDMRFIRKHARKAINGYPLNRIFITQGYICRNASGEIDNLQRGGSDYTASLLGAALDACEIQIWTDIDGLHSNDPRIVSATSPVRRLTFDEASKLAHFGAKILHPTCILPARQKNIPVRLLNTLDPQAPGTLISEAADTGRIKAVAAKDDITYLKIRSTYKVPGYRFLDKVFHCFARSHTPIDLMVTSDTEISLSIDNRKHLPEIAAALSRYADVTVEDDMVVVCVVGDLKWYNVGFEHRIVDSLKDIPVRMISYGDNCDISFVLRRNDKKKALEALNCCVSL</sequence>
<dbReference type="EC" id="2.7.2.4" evidence="8"/>
<dbReference type="Proteomes" id="UP000636891">
    <property type="component" value="Unassembled WGS sequence"/>
</dbReference>
<dbReference type="PROSITE" id="PS00324">
    <property type="entry name" value="ASPARTOKINASE"/>
    <property type="match status" value="1"/>
</dbReference>
<comment type="pathway">
    <text evidence="1 9">Amino-acid biosynthesis; L-lysine biosynthesis via DAP pathway; (S)-tetrahydrodipicolinate from L-aspartate: step 1/4.</text>
</comment>
<dbReference type="Gene3D" id="1.20.120.1320">
    <property type="entry name" value="Aspartokinase, catalytic domain"/>
    <property type="match status" value="1"/>
</dbReference>
<dbReference type="InterPro" id="IPR005260">
    <property type="entry name" value="Asp_kin_monofn"/>
</dbReference>
<protein>
    <recommendedName>
        <fullName evidence="8">Aspartokinase</fullName>
        <ecNumber evidence="8">2.7.2.4</ecNumber>
    </recommendedName>
</protein>
<dbReference type="Gene3D" id="3.30.70.260">
    <property type="match status" value="2"/>
</dbReference>
<feature type="domain" description="Aspartokinase ACT" evidence="11">
    <location>
        <begin position="377"/>
        <end position="431"/>
    </location>
</feature>
<evidence type="ECO:0000259" key="10">
    <source>
        <dbReference type="Pfam" id="PF00696"/>
    </source>
</evidence>
<dbReference type="SUPFAM" id="SSF55021">
    <property type="entry name" value="ACT-like"/>
    <property type="match status" value="2"/>
</dbReference>
<keyword evidence="6" id="KW-0067">ATP-binding</keyword>
<dbReference type="PIRSF" id="PIRSF000726">
    <property type="entry name" value="Asp_kin"/>
    <property type="match status" value="1"/>
</dbReference>
<gene>
    <name evidence="12" type="ORF">H8S08_00595</name>
</gene>
<dbReference type="InterPro" id="IPR001048">
    <property type="entry name" value="Asp/Glu/Uridylate_kinase"/>
</dbReference>
<accession>A0ABR7CIN6</accession>
<keyword evidence="9" id="KW-0028">Amino-acid biosynthesis</keyword>
<dbReference type="InterPro" id="IPR042199">
    <property type="entry name" value="AsparK_Bifunc_asparK/hSer_DH"/>
</dbReference>